<reference evidence="2 3" key="1">
    <citation type="journal article" date="2010" name="Nat. Biotechnol.">
        <title>Genome sequence of the model mushroom Schizophyllum commune.</title>
        <authorList>
            <person name="Ohm R.A."/>
            <person name="de Jong J.F."/>
            <person name="Lugones L.G."/>
            <person name="Aerts A."/>
            <person name="Kothe E."/>
            <person name="Stajich J.E."/>
            <person name="de Vries R.P."/>
            <person name="Record E."/>
            <person name="Levasseur A."/>
            <person name="Baker S.E."/>
            <person name="Bartholomew K.A."/>
            <person name="Coutinho P.M."/>
            <person name="Erdmann S."/>
            <person name="Fowler T.J."/>
            <person name="Gathman A.C."/>
            <person name="Lombard V."/>
            <person name="Henrissat B."/>
            <person name="Knabe N."/>
            <person name="Kuees U."/>
            <person name="Lilly W.W."/>
            <person name="Lindquist E."/>
            <person name="Lucas S."/>
            <person name="Magnuson J.K."/>
            <person name="Piumi F."/>
            <person name="Raudaskoski M."/>
            <person name="Salamov A."/>
            <person name="Schmutz J."/>
            <person name="Schwarze F.W.M.R."/>
            <person name="vanKuyk P.A."/>
            <person name="Horton J.S."/>
            <person name="Grigoriev I.V."/>
            <person name="Woesten H.A.B."/>
        </authorList>
    </citation>
    <scope>NUCLEOTIDE SEQUENCE [LARGE SCALE GENOMIC DNA]</scope>
    <source>
        <strain evidence="3">H4-8 / FGSC 9210</strain>
    </source>
</reference>
<dbReference type="Proteomes" id="UP000007431">
    <property type="component" value="Unassembled WGS sequence"/>
</dbReference>
<feature type="region of interest" description="Disordered" evidence="1">
    <location>
        <begin position="228"/>
        <end position="266"/>
    </location>
</feature>
<protein>
    <submittedName>
        <fullName evidence="2">Uncharacterized protein</fullName>
    </submittedName>
</protein>
<dbReference type="KEGG" id="scm:SCHCO_02562701"/>
<feature type="non-terminal residue" evidence="2">
    <location>
        <position position="432"/>
    </location>
</feature>
<dbReference type="OrthoDB" id="3053346at2759"/>
<organism evidence="3">
    <name type="scientific">Schizophyllum commune (strain H4-8 / FGSC 9210)</name>
    <name type="common">Split gill fungus</name>
    <dbReference type="NCBI Taxonomy" id="578458"/>
    <lineage>
        <taxon>Eukaryota</taxon>
        <taxon>Fungi</taxon>
        <taxon>Dikarya</taxon>
        <taxon>Basidiomycota</taxon>
        <taxon>Agaricomycotina</taxon>
        <taxon>Agaricomycetes</taxon>
        <taxon>Agaricomycetidae</taxon>
        <taxon>Agaricales</taxon>
        <taxon>Schizophyllaceae</taxon>
        <taxon>Schizophyllum</taxon>
    </lineage>
</organism>
<gene>
    <name evidence="2" type="ORF">SCHCODRAFT_105248</name>
</gene>
<feature type="compositionally biased region" description="Low complexity" evidence="1">
    <location>
        <begin position="229"/>
        <end position="248"/>
    </location>
</feature>
<dbReference type="eggNOG" id="ENOG502SYNY">
    <property type="taxonomic scope" value="Eukaryota"/>
</dbReference>
<evidence type="ECO:0000256" key="1">
    <source>
        <dbReference type="SAM" id="MobiDB-lite"/>
    </source>
</evidence>
<dbReference type="InParanoid" id="D8PVM4"/>
<dbReference type="STRING" id="578458.D8PVM4"/>
<dbReference type="GeneID" id="9587513"/>
<sequence length="432" mass="47660">MSFPYNGAYFTFRLDPEASLQDLEDDEVTLAARRITPKVYVACTTQTIGVPQLPPFYETAYMALVQQGLPPDKPEEFLESRMCVPIRPNTQHPDGRRAAHCCHPLPWDGCYHVALHHTRVRIKTEIRPVDPPHSLGPGESVALNAVLEDDERRRECLRDCAARGVAPPPASLGEMALSAIKLANSEVSDIPYWQVRAAELLAEDLADPSDEDDDCYMILDENWKPSNPYSRASSYSGDGSYAASGPASTHSGDGAQDDDATPASDDVADVTNDILAAINYQSDLRDVSPVIVPLSYDLSTLDAPPSPTGFMEELEAIRRIRLEYEERVRRLKVEVRRRDDEYMAGIEARRTESASVQALSVPIAPSMPTRESKWSITTGFVPIANKLKSRLDSVSAPKVLLVVKRITIKGQTKETQGVDAFVRLEAQEALGP</sequence>
<evidence type="ECO:0000313" key="2">
    <source>
        <dbReference type="EMBL" id="EFJ00885.1"/>
    </source>
</evidence>
<keyword evidence="3" id="KW-1185">Reference proteome</keyword>
<dbReference type="EMBL" id="GL377303">
    <property type="protein sequence ID" value="EFJ00885.1"/>
    <property type="molecule type" value="Genomic_DNA"/>
</dbReference>
<accession>D8PVM4</accession>
<proteinExistence type="predicted"/>
<evidence type="ECO:0000313" key="3">
    <source>
        <dbReference type="Proteomes" id="UP000007431"/>
    </source>
</evidence>
<dbReference type="RefSeq" id="XP_003035787.1">
    <property type="nucleotide sequence ID" value="XM_003035741.1"/>
</dbReference>
<dbReference type="VEuPathDB" id="FungiDB:SCHCODRAFT_02562701"/>
<dbReference type="AlphaFoldDB" id="D8PVM4"/>
<dbReference type="OMA" id="CHIDGHA"/>
<dbReference type="HOGENOM" id="CLU_702400_0_0_1"/>
<name>D8PVM4_SCHCM</name>